<proteinExistence type="predicted"/>
<gene>
    <name evidence="2" type="ORF">P167DRAFT_113825</name>
</gene>
<feature type="region of interest" description="Disordered" evidence="1">
    <location>
        <begin position="449"/>
        <end position="510"/>
    </location>
</feature>
<feature type="region of interest" description="Disordered" evidence="1">
    <location>
        <begin position="175"/>
        <end position="234"/>
    </location>
</feature>
<dbReference type="AlphaFoldDB" id="A0A3N4L5Z2"/>
<dbReference type="STRING" id="1392247.A0A3N4L5Z2"/>
<feature type="compositionally biased region" description="Low complexity" evidence="1">
    <location>
        <begin position="176"/>
        <end position="197"/>
    </location>
</feature>
<evidence type="ECO:0000256" key="1">
    <source>
        <dbReference type="SAM" id="MobiDB-lite"/>
    </source>
</evidence>
<feature type="region of interest" description="Disordered" evidence="1">
    <location>
        <begin position="64"/>
        <end position="96"/>
    </location>
</feature>
<evidence type="ECO:0008006" key="4">
    <source>
        <dbReference type="Google" id="ProtNLM"/>
    </source>
</evidence>
<dbReference type="EMBL" id="ML119123">
    <property type="protein sequence ID" value="RPB13425.1"/>
    <property type="molecule type" value="Genomic_DNA"/>
</dbReference>
<dbReference type="InParanoid" id="A0A3N4L5Z2"/>
<feature type="compositionally biased region" description="Low complexity" evidence="1">
    <location>
        <begin position="595"/>
        <end position="614"/>
    </location>
</feature>
<feature type="compositionally biased region" description="Low complexity" evidence="1">
    <location>
        <begin position="557"/>
        <end position="588"/>
    </location>
</feature>
<organism evidence="2 3">
    <name type="scientific">Morchella conica CCBAS932</name>
    <dbReference type="NCBI Taxonomy" id="1392247"/>
    <lineage>
        <taxon>Eukaryota</taxon>
        <taxon>Fungi</taxon>
        <taxon>Dikarya</taxon>
        <taxon>Ascomycota</taxon>
        <taxon>Pezizomycotina</taxon>
        <taxon>Pezizomycetes</taxon>
        <taxon>Pezizales</taxon>
        <taxon>Morchellaceae</taxon>
        <taxon>Morchella</taxon>
    </lineage>
</organism>
<keyword evidence="3" id="KW-1185">Reference proteome</keyword>
<protein>
    <recommendedName>
        <fullName evidence="4">Developmental regulatory protein wetA</fullName>
    </recommendedName>
</protein>
<feature type="compositionally biased region" description="Low complexity" evidence="1">
    <location>
        <begin position="490"/>
        <end position="509"/>
    </location>
</feature>
<sequence>MWMPDIMHHSESGEDHAFDALGLCSDIQYNEFLDLVDDTNARNDTGDQKNADFGEFDELKTTMLHSPPAGLDSANQCANSCGSSAGPGDQHARRKDSWPTVLPVVAHPPSPPSASLLAPQAIPVWGVGVAPTKTMHMRIPARYKGKGQGLAGLSGIDADLLDPLVRTPASCNRRASTTSLSSCFPSSSSSPSSSFPPANVSAIPTTSVENTILPEGPKTNTRTLRHRKSHRDLHSARRAQFTELIKMNNVQQNSIPSNNPTFDEMIQYLPTQNSLQSLGQMTSDIPRYTPPHSSSRVSSSRPEYSRASFSLSAENLHTPQYEQVTLARPHSMSSLQTGPFCSEASAVQLAFRRASNPSSLEIYEGLYTPQPRQYIIDDQYNMVENSMDPQPLDPSIGLRMSTESPIIESSTPQGWWGEGKVDIIEESWPSSHLSGVTSEHFSDLSNDTIRHHTNGNSHRPTYSPMLYRQPPSPSFDEDEGGIFAHSIKRPASSCSSIPSPPESELYYPSQLPTPEIGYSLTPSLNQSGFGGNYLPSSSSIDPTARRPSLHQTPSPPSSHTFATSAAAAAIAASSKTSKTISKPISRPGSSRRKASSSSMRSQAKSSGTSQSSQSNDGIRSFVNYTPNDATRILSGVAPSGSSKTKARREREAQEKRRKLSEAAAAAVVAAGGDASALAQVDLLGC</sequence>
<reference evidence="2 3" key="1">
    <citation type="journal article" date="2018" name="Nat. Ecol. Evol.">
        <title>Pezizomycetes genomes reveal the molecular basis of ectomycorrhizal truffle lifestyle.</title>
        <authorList>
            <person name="Murat C."/>
            <person name="Payen T."/>
            <person name="Noel B."/>
            <person name="Kuo A."/>
            <person name="Morin E."/>
            <person name="Chen J."/>
            <person name="Kohler A."/>
            <person name="Krizsan K."/>
            <person name="Balestrini R."/>
            <person name="Da Silva C."/>
            <person name="Montanini B."/>
            <person name="Hainaut M."/>
            <person name="Levati E."/>
            <person name="Barry K.W."/>
            <person name="Belfiori B."/>
            <person name="Cichocki N."/>
            <person name="Clum A."/>
            <person name="Dockter R.B."/>
            <person name="Fauchery L."/>
            <person name="Guy J."/>
            <person name="Iotti M."/>
            <person name="Le Tacon F."/>
            <person name="Lindquist E.A."/>
            <person name="Lipzen A."/>
            <person name="Malagnac F."/>
            <person name="Mello A."/>
            <person name="Molinier V."/>
            <person name="Miyauchi S."/>
            <person name="Poulain J."/>
            <person name="Riccioni C."/>
            <person name="Rubini A."/>
            <person name="Sitrit Y."/>
            <person name="Splivallo R."/>
            <person name="Traeger S."/>
            <person name="Wang M."/>
            <person name="Zifcakova L."/>
            <person name="Wipf D."/>
            <person name="Zambonelli A."/>
            <person name="Paolocci F."/>
            <person name="Nowrousian M."/>
            <person name="Ottonello S."/>
            <person name="Baldrian P."/>
            <person name="Spatafora J.W."/>
            <person name="Henrissat B."/>
            <person name="Nagy L.G."/>
            <person name="Aury J.M."/>
            <person name="Wincker P."/>
            <person name="Grigoriev I.V."/>
            <person name="Bonfante P."/>
            <person name="Martin F.M."/>
        </authorList>
    </citation>
    <scope>NUCLEOTIDE SEQUENCE [LARGE SCALE GENOMIC DNA]</scope>
    <source>
        <strain evidence="2 3">CCBAS932</strain>
    </source>
</reference>
<accession>A0A3N4L5Z2</accession>
<dbReference type="Proteomes" id="UP000277580">
    <property type="component" value="Unassembled WGS sequence"/>
</dbReference>
<dbReference type="OrthoDB" id="2575228at2759"/>
<evidence type="ECO:0000313" key="2">
    <source>
        <dbReference type="EMBL" id="RPB13425.1"/>
    </source>
</evidence>
<evidence type="ECO:0000313" key="3">
    <source>
        <dbReference type="Proteomes" id="UP000277580"/>
    </source>
</evidence>
<feature type="region of interest" description="Disordered" evidence="1">
    <location>
        <begin position="529"/>
        <end position="659"/>
    </location>
</feature>
<feature type="compositionally biased region" description="Polar residues" evidence="1">
    <location>
        <begin position="73"/>
        <end position="83"/>
    </location>
</feature>
<name>A0A3N4L5Z2_9PEZI</name>